<accession>A0A481V7D6</accession>
<feature type="domain" description="Bro-N" evidence="1">
    <location>
        <begin position="29"/>
        <end position="150"/>
    </location>
</feature>
<dbReference type="PROSITE" id="PS51750">
    <property type="entry name" value="BRO_N"/>
    <property type="match status" value="1"/>
</dbReference>
<evidence type="ECO:0000259" key="1">
    <source>
        <dbReference type="PROSITE" id="PS51750"/>
    </source>
</evidence>
<evidence type="ECO:0000313" key="2">
    <source>
        <dbReference type="EMBL" id="QBI90291.1"/>
    </source>
</evidence>
<sequence>MITPVKIYKSSVYLFVVNPSAVFVEIMNSRVITQYFQDDFDEVVVAVDLYNNEWFCGTQLVSILEIGIHKSILKIVNKDNRKKLKNLELAVDIDTFMEHDAVRAKWCGIETIFVNFAGVFELIHNSKIQKAIDFRNWLTTTVLVELSTNGYYSITDNRDKIDEDDDISVDVEANKLDDKTHYTIQQNIKHRLIELEQETRDTIKVIKTHYNKQVDIVKNNYEKRILEYKNREAQMEMTIRKLSSKLDDNLGKIVNQINNGGDINKKRRICLPRREDDRIIYENCHIIQINNNTSPKQITDIILAVNEKE</sequence>
<dbReference type="SMART" id="SM01040">
    <property type="entry name" value="Bro-N"/>
    <property type="match status" value="1"/>
</dbReference>
<reference evidence="2" key="1">
    <citation type="submission" date="2018-07" db="EMBL/GenBank/DDBJ databases">
        <title>A new Alphabaculovirus highly virulent isolated from Trichoplusia ni (TnSNPV).</title>
        <authorList>
            <person name="Bivian-Hernandez M.D.L.A."/>
            <person name="Del Rincon-Castro M.C."/>
            <person name="Ibarra J.E."/>
        </authorList>
    </citation>
    <scope>NUCLEOTIDE SEQUENCE</scope>
    <source>
        <strain evidence="2">LBIV-4</strain>
    </source>
</reference>
<proteinExistence type="predicted"/>
<dbReference type="EMBL" id="MH577296">
    <property type="protein sequence ID" value="QBI90291.1"/>
    <property type="molecule type" value="Genomic_DNA"/>
</dbReference>
<dbReference type="Pfam" id="PF02498">
    <property type="entry name" value="Bro-N"/>
    <property type="match status" value="1"/>
</dbReference>
<name>A0A481V7D6_9ABAC</name>
<dbReference type="InterPro" id="IPR003497">
    <property type="entry name" value="BRO_N_domain"/>
</dbReference>
<organism evidence="2">
    <name type="scientific">Trichoplusia ni single nucleopolyhedrovirus</name>
    <dbReference type="NCBI Taxonomy" id="332054"/>
    <lineage>
        <taxon>Viruses</taxon>
        <taxon>Viruses incertae sedis</taxon>
        <taxon>Naldaviricetes</taxon>
        <taxon>Lefavirales</taxon>
        <taxon>Baculoviridae</taxon>
        <taxon>Alphabaculovirus</taxon>
        <taxon>Alphabaculovirus trini</taxon>
    </lineage>
</organism>
<protein>
    <submittedName>
        <fullName evidence="2">Bro-c</fullName>
    </submittedName>
</protein>